<dbReference type="Pfam" id="PF02357">
    <property type="entry name" value="NusG"/>
    <property type="match status" value="1"/>
</dbReference>
<evidence type="ECO:0000256" key="6">
    <source>
        <dbReference type="NCBIfam" id="TIGR00922"/>
    </source>
</evidence>
<dbReference type="HAMAP" id="MF_00948">
    <property type="entry name" value="NusG"/>
    <property type="match status" value="1"/>
</dbReference>
<reference evidence="10 11" key="1">
    <citation type="submission" date="2017-02" db="EMBL/GenBank/DDBJ databases">
        <authorList>
            <person name="Peterson S.W."/>
        </authorList>
    </citation>
    <scope>NUCLEOTIDE SEQUENCE [LARGE SCALE GENOMIC DNA]</scope>
    <source>
        <strain evidence="10 11">ATCC 51222</strain>
    </source>
</reference>
<dbReference type="InterPro" id="IPR001062">
    <property type="entry name" value="Transcrpt_antiterm_NusG"/>
</dbReference>
<dbReference type="InterPro" id="IPR005824">
    <property type="entry name" value="KOW"/>
</dbReference>
<dbReference type="Proteomes" id="UP000190657">
    <property type="component" value="Unassembled WGS sequence"/>
</dbReference>
<name>A0A1T4K9K3_9FIRM</name>
<dbReference type="GO" id="GO:0005829">
    <property type="term" value="C:cytosol"/>
    <property type="evidence" value="ECO:0007669"/>
    <property type="project" value="TreeGrafter"/>
</dbReference>
<dbReference type="AlphaFoldDB" id="A0A1T4K9K3"/>
<keyword evidence="2 5" id="KW-0889">Transcription antitermination</keyword>
<dbReference type="Gene3D" id="3.30.70.940">
    <property type="entry name" value="NusG, N-terminal domain"/>
    <property type="match status" value="1"/>
</dbReference>
<evidence type="ECO:0000256" key="4">
    <source>
        <dbReference type="ARBA" id="ARBA00023163"/>
    </source>
</evidence>
<dbReference type="Pfam" id="PF00467">
    <property type="entry name" value="KOW"/>
    <property type="match status" value="1"/>
</dbReference>
<dbReference type="PANTHER" id="PTHR30265">
    <property type="entry name" value="RHO-INTERACTING TRANSCRIPTION TERMINATION FACTOR NUSG"/>
    <property type="match status" value="1"/>
</dbReference>
<evidence type="ECO:0000313" key="11">
    <source>
        <dbReference type="Proteomes" id="UP000190657"/>
    </source>
</evidence>
<proteinExistence type="inferred from homology"/>
<dbReference type="EMBL" id="FUWW01000003">
    <property type="protein sequence ID" value="SJZ39122.1"/>
    <property type="molecule type" value="Genomic_DNA"/>
</dbReference>
<feature type="domain" description="KOW" evidence="9">
    <location>
        <begin position="118"/>
        <end position="145"/>
    </location>
</feature>
<dbReference type="GO" id="GO:0006354">
    <property type="term" value="P:DNA-templated transcription elongation"/>
    <property type="evidence" value="ECO:0007669"/>
    <property type="project" value="UniProtKB-UniRule"/>
</dbReference>
<dbReference type="InterPro" id="IPR047050">
    <property type="entry name" value="NGN"/>
</dbReference>
<dbReference type="CDD" id="cd09891">
    <property type="entry name" value="NGN_Bact_1"/>
    <property type="match status" value="1"/>
</dbReference>
<evidence type="ECO:0000256" key="3">
    <source>
        <dbReference type="ARBA" id="ARBA00023015"/>
    </source>
</evidence>
<dbReference type="GO" id="GO:0031564">
    <property type="term" value="P:transcription antitermination"/>
    <property type="evidence" value="ECO:0007669"/>
    <property type="project" value="UniProtKB-UniRule"/>
</dbReference>
<dbReference type="SMART" id="SM00739">
    <property type="entry name" value="KOW"/>
    <property type="match status" value="1"/>
</dbReference>
<dbReference type="InterPro" id="IPR014722">
    <property type="entry name" value="Rib_uL2_dom2"/>
</dbReference>
<evidence type="ECO:0000256" key="5">
    <source>
        <dbReference type="HAMAP-Rule" id="MF_00948"/>
    </source>
</evidence>
<evidence type="ECO:0000256" key="2">
    <source>
        <dbReference type="ARBA" id="ARBA00022814"/>
    </source>
</evidence>
<dbReference type="InterPro" id="IPR036735">
    <property type="entry name" value="NGN_dom_sf"/>
</dbReference>
<accession>A0A1T4K9K3</accession>
<dbReference type="InterPro" id="IPR008991">
    <property type="entry name" value="Translation_prot_SH3-like_sf"/>
</dbReference>
<dbReference type="GO" id="GO:0032784">
    <property type="term" value="P:regulation of DNA-templated transcription elongation"/>
    <property type="evidence" value="ECO:0007669"/>
    <property type="project" value="InterPro"/>
</dbReference>
<dbReference type="InterPro" id="IPR006645">
    <property type="entry name" value="NGN-like_dom"/>
</dbReference>
<organism evidence="10 11">
    <name type="scientific">Eubacterium coprostanoligenes</name>
    <dbReference type="NCBI Taxonomy" id="290054"/>
    <lineage>
        <taxon>Bacteria</taxon>
        <taxon>Bacillati</taxon>
        <taxon>Bacillota</taxon>
        <taxon>Clostridia</taxon>
        <taxon>Eubacteriales</taxon>
        <taxon>Eubacteriaceae</taxon>
        <taxon>Eubacterium</taxon>
    </lineage>
</organism>
<dbReference type="SMART" id="SM00738">
    <property type="entry name" value="NGN"/>
    <property type="match status" value="1"/>
</dbReference>
<dbReference type="SUPFAM" id="SSF82679">
    <property type="entry name" value="N-utilization substance G protein NusG, N-terminal domain"/>
    <property type="match status" value="1"/>
</dbReference>
<dbReference type="STRING" id="290054.SAMN02745114_00357"/>
<dbReference type="PANTHER" id="PTHR30265:SF2">
    <property type="entry name" value="TRANSCRIPTION TERMINATION_ANTITERMINATION PROTEIN NUSG"/>
    <property type="match status" value="1"/>
</dbReference>
<dbReference type="NCBIfam" id="TIGR00922">
    <property type="entry name" value="nusG"/>
    <property type="match status" value="1"/>
</dbReference>
<comment type="similarity">
    <text evidence="5 7">Belongs to the NusG family.</text>
</comment>
<keyword evidence="1 5" id="KW-0806">Transcription termination</keyword>
<sequence>MEEAKWYVAHTFSGYENKVATDLKNKVENLNLTDMIQDIVIPTETVVEVKDDGTKKEIERKIFPSYIMVKMIMTDDTWYIVRNTRGCAGFVGPEGKPVALTEEEVRNLGVEKVSVEVQYEVGDMVTVIDGPLEGFTGTVESIDTANNSVQAIVSMFGRETSVDFELDQLEKVKD</sequence>
<dbReference type="GO" id="GO:0006353">
    <property type="term" value="P:DNA-templated transcription termination"/>
    <property type="evidence" value="ECO:0007669"/>
    <property type="project" value="UniProtKB-UniRule"/>
</dbReference>
<keyword evidence="3 5" id="KW-0805">Transcription regulation</keyword>
<evidence type="ECO:0000259" key="8">
    <source>
        <dbReference type="SMART" id="SM00738"/>
    </source>
</evidence>
<dbReference type="InterPro" id="IPR043425">
    <property type="entry name" value="NusG-like"/>
</dbReference>
<feature type="domain" description="NusG-like N-terminal" evidence="8">
    <location>
        <begin position="3"/>
        <end position="112"/>
    </location>
</feature>
<gene>
    <name evidence="5" type="primary">nusG</name>
    <name evidence="10" type="ORF">SAMN02745114_00357</name>
</gene>
<dbReference type="Gene3D" id="2.30.30.30">
    <property type="match status" value="1"/>
</dbReference>
<dbReference type="PRINTS" id="PR00338">
    <property type="entry name" value="NUSGTNSCPFCT"/>
</dbReference>
<evidence type="ECO:0000259" key="9">
    <source>
        <dbReference type="SMART" id="SM00739"/>
    </source>
</evidence>
<evidence type="ECO:0000256" key="1">
    <source>
        <dbReference type="ARBA" id="ARBA00022472"/>
    </source>
</evidence>
<dbReference type="CDD" id="cd06091">
    <property type="entry name" value="KOW_NusG"/>
    <property type="match status" value="1"/>
</dbReference>
<dbReference type="OrthoDB" id="9809075at2"/>
<protein>
    <recommendedName>
        <fullName evidence="5 6">Transcription termination/antitermination protein NusG</fullName>
    </recommendedName>
</protein>
<dbReference type="SUPFAM" id="SSF50104">
    <property type="entry name" value="Translation proteins SH3-like domain"/>
    <property type="match status" value="1"/>
</dbReference>
<evidence type="ECO:0000313" key="10">
    <source>
        <dbReference type="EMBL" id="SJZ39122.1"/>
    </source>
</evidence>
<keyword evidence="4 5" id="KW-0804">Transcription</keyword>
<comment type="function">
    <text evidence="5 7">Participates in transcription elongation, termination and antitermination.</text>
</comment>
<evidence type="ECO:0000256" key="7">
    <source>
        <dbReference type="RuleBase" id="RU000538"/>
    </source>
</evidence>
<keyword evidence="11" id="KW-1185">Reference proteome</keyword>
<dbReference type="RefSeq" id="WP_078767860.1">
    <property type="nucleotide sequence ID" value="NZ_FUWW01000003.1"/>
</dbReference>